<dbReference type="GO" id="GO:0005886">
    <property type="term" value="C:plasma membrane"/>
    <property type="evidence" value="ECO:0007669"/>
    <property type="project" value="UniProtKB-SubCell"/>
</dbReference>
<dbReference type="AlphaFoldDB" id="A0A6A7AIR2"/>
<feature type="transmembrane region" description="Helical" evidence="9">
    <location>
        <begin position="306"/>
        <end position="332"/>
    </location>
</feature>
<feature type="transmembrane region" description="Helical" evidence="9">
    <location>
        <begin position="344"/>
        <end position="364"/>
    </location>
</feature>
<feature type="transmembrane region" description="Helical" evidence="9">
    <location>
        <begin position="141"/>
        <end position="160"/>
    </location>
</feature>
<dbReference type="PROSITE" id="PS50850">
    <property type="entry name" value="MFS"/>
    <property type="match status" value="1"/>
</dbReference>
<protein>
    <submittedName>
        <fullName evidence="11">MFS general substrate transporter</fullName>
    </submittedName>
</protein>
<comment type="similarity">
    <text evidence="7">Belongs to the major facilitator superfamily. DHA1 family. Polyamines/proton antiporter (TC 2.A.1.2.16) subfamily.</text>
</comment>
<comment type="subcellular location">
    <subcellularLocation>
        <location evidence="1">Cell membrane</location>
        <topology evidence="1">Multi-pass membrane protein</topology>
    </subcellularLocation>
</comment>
<feature type="transmembrane region" description="Helical" evidence="9">
    <location>
        <begin position="480"/>
        <end position="500"/>
    </location>
</feature>
<dbReference type="Gene3D" id="1.20.1250.20">
    <property type="entry name" value="MFS general substrate transporter like domains"/>
    <property type="match status" value="1"/>
</dbReference>
<dbReference type="SUPFAM" id="SSF103473">
    <property type="entry name" value="MFS general substrate transporter"/>
    <property type="match status" value="1"/>
</dbReference>
<evidence type="ECO:0000313" key="12">
    <source>
        <dbReference type="Proteomes" id="UP000799424"/>
    </source>
</evidence>
<evidence type="ECO:0000256" key="8">
    <source>
        <dbReference type="SAM" id="MobiDB-lite"/>
    </source>
</evidence>
<evidence type="ECO:0000256" key="6">
    <source>
        <dbReference type="ARBA" id="ARBA00023136"/>
    </source>
</evidence>
<dbReference type="PANTHER" id="PTHR23502:SF186">
    <property type="entry name" value="MAJOR FACILITATOR SUPERFAMILY (MFS) PROFILE DOMAIN-CONTAINING PROTEIN"/>
    <property type="match status" value="1"/>
</dbReference>
<dbReference type="EMBL" id="MU006216">
    <property type="protein sequence ID" value="KAF2833202.1"/>
    <property type="molecule type" value="Genomic_DNA"/>
</dbReference>
<evidence type="ECO:0000256" key="7">
    <source>
        <dbReference type="ARBA" id="ARBA00038459"/>
    </source>
</evidence>
<name>A0A6A7AIR2_9PLEO</name>
<keyword evidence="4 9" id="KW-0812">Transmembrane</keyword>
<keyword evidence="6 9" id="KW-0472">Membrane</keyword>
<organism evidence="11 12">
    <name type="scientific">Ophiobolus disseminans</name>
    <dbReference type="NCBI Taxonomy" id="1469910"/>
    <lineage>
        <taxon>Eukaryota</taxon>
        <taxon>Fungi</taxon>
        <taxon>Dikarya</taxon>
        <taxon>Ascomycota</taxon>
        <taxon>Pezizomycotina</taxon>
        <taxon>Dothideomycetes</taxon>
        <taxon>Pleosporomycetidae</taxon>
        <taxon>Pleosporales</taxon>
        <taxon>Pleosporineae</taxon>
        <taxon>Phaeosphaeriaceae</taxon>
        <taxon>Ophiobolus</taxon>
    </lineage>
</organism>
<keyword evidence="12" id="KW-1185">Reference proteome</keyword>
<feature type="transmembrane region" description="Helical" evidence="9">
    <location>
        <begin position="385"/>
        <end position="406"/>
    </location>
</feature>
<feature type="domain" description="Major facilitator superfamily (MFS) profile" evidence="10">
    <location>
        <begin position="75"/>
        <end position="509"/>
    </location>
</feature>
<evidence type="ECO:0000259" key="10">
    <source>
        <dbReference type="PROSITE" id="PS50850"/>
    </source>
</evidence>
<sequence length="633" mass="69402">MEKETEAGRSSQDVESGREGISHWKMITDQGITTKEIEEWEYDGEGTEDDPYVVEWIENDPRNPMTWAKTKKWIMAIAVANSVLVVSFCSSAFSGGIQQIMVEFSVSQEIVTLGVSLFVLGFALGPLLWAPFSELYGRQIVFVGTYLAFTAFNAGAAGAPNIYGLLILRFFAAAFGSSPLTNAGGVIADLFSANERGLAMSIFSAAPFMGPVLGPIIGGFLGMTEGWRWVNGLMAIWAGAMLVIAGCLVPETYAPVLLRKRAQRLSKLTGKVYRSRTDIDQGKISLGEAFSTGLKRPWILLFTEPIVLLLSLYHAIIYGILYLLFGAFPIVYRQGRGWNEGVSGLPFVAVAIGVLLAIAYVIVFDNKMYMKKVVASGVGYTTPEARLPMCIVGGIALPIGLFWFAWTNSPSLPWAASVVGSIPFGFGMVLIFLSIMNYLIDSYTIFAASVLAGNGIIRSIFGAAFPLFTKQMYASLGIHWASSIPAFLAVACIPLPFIFYKYGAAIRKKCKYAAQADAFMQRIRNQQAAKAHNQQAAGDESADTSRAATLRVEEEAEEEAHIEEGEPKFAELKTEKETEGAELKKIQTGRSTRSRRTVRDDEYDINPYDIDRVNTRESFVGRPRGNSRASSRR</sequence>
<feature type="transmembrane region" description="Helical" evidence="9">
    <location>
        <begin position="166"/>
        <end position="191"/>
    </location>
</feature>
<dbReference type="PANTHER" id="PTHR23502">
    <property type="entry name" value="MAJOR FACILITATOR SUPERFAMILY"/>
    <property type="match status" value="1"/>
</dbReference>
<evidence type="ECO:0000256" key="5">
    <source>
        <dbReference type="ARBA" id="ARBA00022989"/>
    </source>
</evidence>
<proteinExistence type="inferred from homology"/>
<feature type="transmembrane region" description="Helical" evidence="9">
    <location>
        <begin position="73"/>
        <end position="98"/>
    </location>
</feature>
<accession>A0A6A7AIR2</accession>
<reference evidence="11" key="1">
    <citation type="journal article" date="2020" name="Stud. Mycol.">
        <title>101 Dothideomycetes genomes: a test case for predicting lifestyles and emergence of pathogens.</title>
        <authorList>
            <person name="Haridas S."/>
            <person name="Albert R."/>
            <person name="Binder M."/>
            <person name="Bloem J."/>
            <person name="Labutti K."/>
            <person name="Salamov A."/>
            <person name="Andreopoulos B."/>
            <person name="Baker S."/>
            <person name="Barry K."/>
            <person name="Bills G."/>
            <person name="Bluhm B."/>
            <person name="Cannon C."/>
            <person name="Castanera R."/>
            <person name="Culley D."/>
            <person name="Daum C."/>
            <person name="Ezra D."/>
            <person name="Gonzalez J."/>
            <person name="Henrissat B."/>
            <person name="Kuo A."/>
            <person name="Liang C."/>
            <person name="Lipzen A."/>
            <person name="Lutzoni F."/>
            <person name="Magnuson J."/>
            <person name="Mondo S."/>
            <person name="Nolan M."/>
            <person name="Ohm R."/>
            <person name="Pangilinan J."/>
            <person name="Park H.-J."/>
            <person name="Ramirez L."/>
            <person name="Alfaro M."/>
            <person name="Sun H."/>
            <person name="Tritt A."/>
            <person name="Yoshinaga Y."/>
            <person name="Zwiers L.-H."/>
            <person name="Turgeon B."/>
            <person name="Goodwin S."/>
            <person name="Spatafora J."/>
            <person name="Crous P."/>
            <person name="Grigoriev I."/>
        </authorList>
    </citation>
    <scope>NUCLEOTIDE SEQUENCE</scope>
    <source>
        <strain evidence="11">CBS 113818</strain>
    </source>
</reference>
<gene>
    <name evidence="11" type="ORF">CC86DRAFT_6243</name>
</gene>
<evidence type="ECO:0000256" key="3">
    <source>
        <dbReference type="ARBA" id="ARBA00022475"/>
    </source>
</evidence>
<dbReference type="FunFam" id="1.20.1250.20:FF:000266">
    <property type="entry name" value="MFS multidrug transporter, putative"/>
    <property type="match status" value="1"/>
</dbReference>
<keyword evidence="3" id="KW-1003">Cell membrane</keyword>
<feature type="region of interest" description="Disordered" evidence="8">
    <location>
        <begin position="555"/>
        <end position="603"/>
    </location>
</feature>
<keyword evidence="5 9" id="KW-1133">Transmembrane helix</keyword>
<feature type="compositionally biased region" description="Basic and acidic residues" evidence="8">
    <location>
        <begin position="562"/>
        <end position="585"/>
    </location>
</feature>
<feature type="region of interest" description="Disordered" evidence="8">
    <location>
        <begin position="1"/>
        <end position="20"/>
    </location>
</feature>
<feature type="transmembrane region" description="Helical" evidence="9">
    <location>
        <begin position="234"/>
        <end position="258"/>
    </location>
</feature>
<dbReference type="InterPro" id="IPR036259">
    <property type="entry name" value="MFS_trans_sf"/>
</dbReference>
<feature type="transmembrane region" description="Helical" evidence="9">
    <location>
        <begin position="198"/>
        <end position="222"/>
    </location>
</feature>
<feature type="transmembrane region" description="Helical" evidence="9">
    <location>
        <begin position="412"/>
        <end position="433"/>
    </location>
</feature>
<keyword evidence="2" id="KW-0813">Transport</keyword>
<dbReference type="InterPro" id="IPR020846">
    <property type="entry name" value="MFS_dom"/>
</dbReference>
<dbReference type="Proteomes" id="UP000799424">
    <property type="component" value="Unassembled WGS sequence"/>
</dbReference>
<dbReference type="CDD" id="cd17323">
    <property type="entry name" value="MFS_Tpo1_MDR_like"/>
    <property type="match status" value="1"/>
</dbReference>
<evidence type="ECO:0000313" key="11">
    <source>
        <dbReference type="EMBL" id="KAF2833202.1"/>
    </source>
</evidence>
<evidence type="ECO:0000256" key="4">
    <source>
        <dbReference type="ARBA" id="ARBA00022692"/>
    </source>
</evidence>
<feature type="transmembrane region" description="Helical" evidence="9">
    <location>
        <begin position="445"/>
        <end position="468"/>
    </location>
</feature>
<feature type="transmembrane region" description="Helical" evidence="9">
    <location>
        <begin position="110"/>
        <end position="129"/>
    </location>
</feature>
<evidence type="ECO:0000256" key="2">
    <source>
        <dbReference type="ARBA" id="ARBA00022448"/>
    </source>
</evidence>
<dbReference type="InterPro" id="IPR011701">
    <property type="entry name" value="MFS"/>
</dbReference>
<dbReference type="OrthoDB" id="446368at2759"/>
<evidence type="ECO:0000256" key="9">
    <source>
        <dbReference type="SAM" id="Phobius"/>
    </source>
</evidence>
<evidence type="ECO:0000256" key="1">
    <source>
        <dbReference type="ARBA" id="ARBA00004651"/>
    </source>
</evidence>
<dbReference type="GO" id="GO:0022857">
    <property type="term" value="F:transmembrane transporter activity"/>
    <property type="evidence" value="ECO:0007669"/>
    <property type="project" value="InterPro"/>
</dbReference>
<dbReference type="Pfam" id="PF07690">
    <property type="entry name" value="MFS_1"/>
    <property type="match status" value="1"/>
</dbReference>